<gene>
    <name evidence="1" type="ORF">C4B59_05340</name>
</gene>
<organism evidence="1 2">
    <name type="scientific">Candidatus Methanogaster sp</name>
    <dbReference type="NCBI Taxonomy" id="3386292"/>
    <lineage>
        <taxon>Archaea</taxon>
        <taxon>Methanobacteriati</taxon>
        <taxon>Methanobacteriota</taxon>
        <taxon>Stenosarchaea group</taxon>
        <taxon>Methanomicrobia</taxon>
        <taxon>Methanosarcinales</taxon>
        <taxon>ANME-2 cluster</taxon>
        <taxon>Candidatus Methanogasteraceae</taxon>
        <taxon>Candidatus Methanogaster</taxon>
    </lineage>
</organism>
<dbReference type="Proteomes" id="UP000248329">
    <property type="component" value="Unassembled WGS sequence"/>
</dbReference>
<name>A0AC61L4E9_9EURY</name>
<comment type="caution">
    <text evidence="1">The sequence shown here is derived from an EMBL/GenBank/DDBJ whole genome shotgun (WGS) entry which is preliminary data.</text>
</comment>
<accession>A0AC61L4E9</accession>
<protein>
    <submittedName>
        <fullName evidence="1">Uncharacterized protein</fullName>
    </submittedName>
</protein>
<sequence length="277" mass="31891">MNKITKASLALVVISIVILLSIFVQSLADEKEEYVTDQVISHIPIRADLGFPDEPILNRTVDITYTLNPLVDVKVNVSEGLILPEGIVFVENNLPIGQITLKKGKKYRYGAKIKTVDIGNWMVYASPGVYANVNVAFGGEVSTVWIQKVWKAKEPITRSRLKENITQEHHDIFMDITKNWLNEHDIQRSEKEEFNCTIISWPASRIHNVNIKCYGCEMLGYSNSKLYDKYYFAIEEDQHTNKTKIRNVYRWAYQTPSRYHQKPVCEEITVKGGENYE</sequence>
<evidence type="ECO:0000313" key="1">
    <source>
        <dbReference type="EMBL" id="PXF61173.1"/>
    </source>
</evidence>
<reference evidence="1" key="1">
    <citation type="submission" date="2018-01" db="EMBL/GenBank/DDBJ databases">
        <authorList>
            <person name="Krukenberg V."/>
        </authorList>
    </citation>
    <scope>NUCLEOTIDE SEQUENCE</scope>
    <source>
        <strain evidence="1">E20ANME2</strain>
    </source>
</reference>
<proteinExistence type="predicted"/>
<evidence type="ECO:0000313" key="2">
    <source>
        <dbReference type="Proteomes" id="UP000248329"/>
    </source>
</evidence>
<dbReference type="EMBL" id="PQXF01000007">
    <property type="protein sequence ID" value="PXF61173.1"/>
    <property type="molecule type" value="Genomic_DNA"/>
</dbReference>